<comment type="PTM">
    <text evidence="3">Carboxylation is probably crucial for Mg(2+) binding and, consequently, for the gamma-phosphate positioning of ATP.</text>
</comment>
<accession>A0A0H3MBW4</accession>
<dbReference type="NCBIfam" id="TIGR01085">
    <property type="entry name" value="murE"/>
    <property type="match status" value="1"/>
</dbReference>
<comment type="catalytic activity">
    <reaction evidence="3">
        <text>UDP-N-acetyl-alpha-D-muramoyl-L-alanyl-D-glutamate + meso-2,6-diaminopimelate + ATP = UDP-N-acetyl-alpha-D-muramoyl-L-alanyl-gamma-D-glutamyl-meso-2,6-diaminopimelate + ADP + phosphate + H(+)</text>
        <dbReference type="Rhea" id="RHEA:23676"/>
        <dbReference type="ChEBI" id="CHEBI:15378"/>
        <dbReference type="ChEBI" id="CHEBI:30616"/>
        <dbReference type="ChEBI" id="CHEBI:43474"/>
        <dbReference type="ChEBI" id="CHEBI:57791"/>
        <dbReference type="ChEBI" id="CHEBI:83900"/>
        <dbReference type="ChEBI" id="CHEBI:83905"/>
        <dbReference type="ChEBI" id="CHEBI:456216"/>
        <dbReference type="EC" id="6.3.2.13"/>
    </reaction>
</comment>
<dbReference type="InterPro" id="IPR036565">
    <property type="entry name" value="Mur-like_cat_sf"/>
</dbReference>
<gene>
    <name evidence="3 7" type="primary">murE</name>
    <name evidence="7" type="ordered locus">CTL0521</name>
</gene>
<dbReference type="SUPFAM" id="SSF53623">
    <property type="entry name" value="MurD-like peptide ligases, catalytic domain"/>
    <property type="match status" value="1"/>
</dbReference>
<feature type="binding site" evidence="3">
    <location>
        <position position="453"/>
    </location>
    <ligand>
        <name>meso-2,6-diaminopimelate</name>
        <dbReference type="ChEBI" id="CHEBI:57791"/>
    </ligand>
</feature>
<dbReference type="SUPFAM" id="SSF63418">
    <property type="entry name" value="MurE/MurF N-terminal domain"/>
    <property type="match status" value="1"/>
</dbReference>
<dbReference type="EC" id="6.3.2.13" evidence="3"/>
<comment type="subcellular location">
    <subcellularLocation>
        <location evidence="3 4">Cytoplasm</location>
    </subcellularLocation>
</comment>
<keyword evidence="3 7" id="KW-0436">Ligase</keyword>
<dbReference type="HAMAP" id="MF_00208">
    <property type="entry name" value="MurE"/>
    <property type="match status" value="1"/>
</dbReference>
<keyword evidence="3 4" id="KW-0131">Cell cycle</keyword>
<dbReference type="Proteomes" id="UP001154402">
    <property type="component" value="Chromosome"/>
</dbReference>
<dbReference type="InterPro" id="IPR013221">
    <property type="entry name" value="Mur_ligase_cen"/>
</dbReference>
<evidence type="ECO:0000256" key="4">
    <source>
        <dbReference type="RuleBase" id="RU004135"/>
    </source>
</evidence>
<dbReference type="GO" id="GO:0005737">
    <property type="term" value="C:cytoplasm"/>
    <property type="evidence" value="ECO:0007669"/>
    <property type="project" value="UniProtKB-SubCell"/>
</dbReference>
<dbReference type="Pfam" id="PF08245">
    <property type="entry name" value="Mur_ligase_M"/>
    <property type="match status" value="1"/>
</dbReference>
<organism evidence="7">
    <name type="scientific">Chlamydia trachomatis serovar L2 (strain ATCC VR-902B / DSM 19102 / 434/Bu)</name>
    <dbReference type="NCBI Taxonomy" id="471472"/>
    <lineage>
        <taxon>Bacteria</taxon>
        <taxon>Pseudomonadati</taxon>
        <taxon>Chlamydiota</taxon>
        <taxon>Chlamydiia</taxon>
        <taxon>Chlamydiales</taxon>
        <taxon>Chlamydiaceae</taxon>
        <taxon>Chlamydia/Chlamydophila group</taxon>
        <taxon>Chlamydia</taxon>
    </lineage>
</organism>
<keyword evidence="3 4" id="KW-0961">Cell wall biogenesis/degradation</keyword>
<feature type="domain" description="Mur ligase C-terminal" evidence="5">
    <location>
        <begin position="331"/>
        <end position="455"/>
    </location>
</feature>
<dbReference type="Pfam" id="PF02875">
    <property type="entry name" value="Mur_ligase_C"/>
    <property type="match status" value="1"/>
</dbReference>
<dbReference type="KEGG" id="ctb:CTL0521"/>
<feature type="binding site" evidence="3">
    <location>
        <position position="186"/>
    </location>
    <ligand>
        <name>UDP-N-acetyl-alpha-D-muramoyl-L-alanyl-D-glutamate</name>
        <dbReference type="ChEBI" id="CHEBI:83900"/>
    </ligand>
</feature>
<feature type="binding site" evidence="3">
    <location>
        <begin position="109"/>
        <end position="115"/>
    </location>
    <ligand>
        <name>ATP</name>
        <dbReference type="ChEBI" id="CHEBI:30616"/>
    </ligand>
</feature>
<dbReference type="EMBL" id="AM884176">
    <property type="protein sequence ID" value="CAP03961.1"/>
    <property type="molecule type" value="Genomic_DNA"/>
</dbReference>
<dbReference type="NCBIfam" id="NF001126">
    <property type="entry name" value="PRK00139.1-4"/>
    <property type="match status" value="1"/>
</dbReference>
<dbReference type="InterPro" id="IPR035911">
    <property type="entry name" value="MurE/MurF_N"/>
</dbReference>
<dbReference type="GO" id="GO:0005524">
    <property type="term" value="F:ATP binding"/>
    <property type="evidence" value="ECO:0007669"/>
    <property type="project" value="UniProtKB-UniRule"/>
</dbReference>
<keyword evidence="3 4" id="KW-0573">Peptidoglycan synthesis</keyword>
<comment type="function">
    <text evidence="3">Catalyzes the addition of meso-diaminopimelic acid to the nucleotide precursor UDP-N-acetylmuramoyl-L-alanyl-D-glutamate (UMAG) in the biosynthesis of bacterial cell-wall peptidoglycan.</text>
</comment>
<dbReference type="Gene3D" id="3.40.1190.10">
    <property type="entry name" value="Mur-like, catalytic domain"/>
    <property type="match status" value="1"/>
</dbReference>
<sequence length="483" mass="53226">MHLDQLLRNIPAKIYGKVESIPVRNLTRDSRCVGVGDIFIARQGQFCNGNDYSSQAVANGAIAVLSSLYNPFLSVVQIIAEDPIALEASLAARFYNNPSKHLDVIGITGTNGKTTVSCLVRELMERSGIRTGLIGTIEHILGENRIVDSFTTPDAILLQKYFAEMVKQNLSAAVMEVSSIGMALGRVRETEFLAGVLTNITSDHLDFHGSLEEYIAAKKQFFASLPEKGIAVVNLDCEYAPSFLNGSQARAVSYAIHQEADYRADRLKLYSSGSSYDIWYQGKVFPCETSLIGEHNVYNVLASLAVVHQFLGGDFADLVRDVRFLSAPKGRLDPILLGPFPVYIDYAHTPDALDNVCRILLQLLPKYGRLIIVFGCGGDRDRVKRPLMAKVSEHYGFSFVTSDNPRTEDPDQIIADICKGFSTDHYVVESDRKLAIEKAISMASDKDIVLVAGKGHEGYQIFKHQTIVFDDREVVCEALAALC</sequence>
<feature type="binding site" evidence="3">
    <location>
        <position position="178"/>
    </location>
    <ligand>
        <name>UDP-N-acetyl-alpha-D-muramoyl-L-alanyl-D-glutamate</name>
        <dbReference type="ChEBI" id="CHEBI:83900"/>
    </ligand>
</feature>
<reference evidence="7" key="1">
    <citation type="journal article" date="2008" name="Genome Res.">
        <title>Chlamydia trachomatis: genome sequence analysis of lymphogranuloma venereum isolates.</title>
        <authorList>
            <person name="Thomson N.R."/>
            <person name="Holden M.T."/>
            <person name="Carder C."/>
            <person name="Lennard N."/>
            <person name="Lockey S.J."/>
            <person name="Marsh P."/>
            <person name="Skipp P."/>
            <person name="O'Connor C.D."/>
            <person name="Goodhead I."/>
            <person name="Norbertzcak H."/>
            <person name="Harris B."/>
            <person name="Ormond D."/>
            <person name="Rance R."/>
            <person name="Quail M.A."/>
            <person name="Parkhill J."/>
            <person name="Stephens R.S."/>
            <person name="Clarke I.N."/>
        </authorList>
    </citation>
    <scope>NUCLEOTIDE SEQUENCE [LARGE SCALE GENOMIC DNA]</scope>
    <source>
        <strain evidence="7">434/Bu</strain>
        <strain evidence="8">434/Bu / ATCC VR-902B</strain>
    </source>
</reference>
<evidence type="ECO:0000313" key="7">
    <source>
        <dbReference type="EMBL" id="CAP03961.1"/>
    </source>
</evidence>
<evidence type="ECO:0000256" key="2">
    <source>
        <dbReference type="ARBA" id="ARBA00022842"/>
    </source>
</evidence>
<evidence type="ECO:0000313" key="8">
    <source>
        <dbReference type="Proteomes" id="UP000000795"/>
    </source>
</evidence>
<keyword evidence="3" id="KW-0547">Nucleotide-binding</keyword>
<feature type="short sequence motif" description="Meso-diaminopimelate recognition motif" evidence="3">
    <location>
        <begin position="403"/>
        <end position="406"/>
    </location>
</feature>
<comment type="caution">
    <text evidence="3">Lacks conserved residue(s) required for the propagation of feature annotation.</text>
</comment>
<keyword evidence="3" id="KW-0963">Cytoplasm</keyword>
<feature type="binding site" evidence="3">
    <location>
        <position position="380"/>
    </location>
    <ligand>
        <name>meso-2,6-diaminopimelate</name>
        <dbReference type="ChEBI" id="CHEBI:57791"/>
    </ligand>
</feature>
<keyword evidence="3 4" id="KW-0133">Cell shape</keyword>
<dbReference type="InterPro" id="IPR005761">
    <property type="entry name" value="UDP-N-AcMur-Glu-dNH2Pim_ligase"/>
</dbReference>
<feature type="binding site" evidence="3">
    <location>
        <begin position="403"/>
        <end position="406"/>
    </location>
    <ligand>
        <name>meso-2,6-diaminopimelate</name>
        <dbReference type="ChEBI" id="CHEBI:57791"/>
    </ligand>
</feature>
<dbReference type="UniPathway" id="UPA00219"/>
<dbReference type="Gene3D" id="3.90.190.20">
    <property type="entry name" value="Mur ligase, C-terminal domain"/>
    <property type="match status" value="1"/>
</dbReference>
<comment type="similarity">
    <text evidence="1 3">Belongs to the MurCDEF family. MurE subfamily.</text>
</comment>
<dbReference type="Gene3D" id="3.40.1390.10">
    <property type="entry name" value="MurE/MurF, N-terminal domain"/>
    <property type="match status" value="1"/>
</dbReference>
<proteinExistence type="inferred from homology"/>
<dbReference type="GO" id="GO:0000287">
    <property type="term" value="F:magnesium ion binding"/>
    <property type="evidence" value="ECO:0007669"/>
    <property type="project" value="UniProtKB-UniRule"/>
</dbReference>
<feature type="domain" description="Mur ligase central" evidence="6">
    <location>
        <begin position="107"/>
        <end position="307"/>
    </location>
</feature>
<feature type="binding site" evidence="3">
    <location>
        <position position="457"/>
    </location>
    <ligand>
        <name>meso-2,6-diaminopimelate</name>
        <dbReference type="ChEBI" id="CHEBI:57791"/>
    </ligand>
</feature>
<feature type="binding site" evidence="3">
    <location>
        <position position="30"/>
    </location>
    <ligand>
        <name>UDP-N-acetyl-alpha-D-muramoyl-L-alanyl-D-glutamate</name>
        <dbReference type="ChEBI" id="CHEBI:83900"/>
    </ligand>
</feature>
<comment type="cofactor">
    <cofactor evidence="3">
        <name>Mg(2+)</name>
        <dbReference type="ChEBI" id="CHEBI:18420"/>
    </cofactor>
</comment>
<evidence type="ECO:0000259" key="5">
    <source>
        <dbReference type="Pfam" id="PF02875"/>
    </source>
</evidence>
<dbReference type="InterPro" id="IPR036615">
    <property type="entry name" value="Mur_ligase_C_dom_sf"/>
</dbReference>
<evidence type="ECO:0000256" key="1">
    <source>
        <dbReference type="ARBA" id="ARBA00005898"/>
    </source>
</evidence>
<comment type="pathway">
    <text evidence="3 4">Cell wall biogenesis; peptidoglycan biosynthesis.</text>
</comment>
<dbReference type="GO" id="GO:0008360">
    <property type="term" value="P:regulation of cell shape"/>
    <property type="evidence" value="ECO:0007669"/>
    <property type="project" value="UniProtKB-KW"/>
</dbReference>
<feature type="modified residue" description="N6-carboxylysine" evidence="3">
    <location>
        <position position="218"/>
    </location>
</feature>
<dbReference type="HOGENOM" id="CLU_022291_4_0_0"/>
<dbReference type="PANTHER" id="PTHR23135">
    <property type="entry name" value="MUR LIGASE FAMILY MEMBER"/>
    <property type="match status" value="1"/>
</dbReference>
<dbReference type="GO" id="GO:0051301">
    <property type="term" value="P:cell division"/>
    <property type="evidence" value="ECO:0007669"/>
    <property type="project" value="UniProtKB-KW"/>
</dbReference>
<name>A0A0H3MBW4_CHLT2</name>
<dbReference type="GO" id="GO:0008765">
    <property type="term" value="F:UDP-N-acetylmuramoylalanyl-D-glutamate-2,6-diaminopimelate ligase activity"/>
    <property type="evidence" value="ECO:0007669"/>
    <property type="project" value="UniProtKB-UniRule"/>
</dbReference>
<dbReference type="InterPro" id="IPR004101">
    <property type="entry name" value="Mur_ligase_C"/>
</dbReference>
<keyword evidence="3" id="KW-0067">ATP-binding</keyword>
<evidence type="ECO:0000256" key="3">
    <source>
        <dbReference type="HAMAP-Rule" id="MF_00208"/>
    </source>
</evidence>
<dbReference type="PANTHER" id="PTHR23135:SF4">
    <property type="entry name" value="UDP-N-ACETYLMURAMOYL-L-ALANYL-D-GLUTAMATE--2,6-DIAMINOPIMELATE LIGASE MURE HOMOLOG, CHLOROPLASTIC"/>
    <property type="match status" value="1"/>
</dbReference>
<feature type="binding site" evidence="3">
    <location>
        <begin position="151"/>
        <end position="152"/>
    </location>
    <ligand>
        <name>UDP-N-acetyl-alpha-D-muramoyl-L-alanyl-D-glutamate</name>
        <dbReference type="ChEBI" id="CHEBI:83900"/>
    </ligand>
</feature>
<dbReference type="GO" id="GO:0071555">
    <property type="term" value="P:cell wall organization"/>
    <property type="evidence" value="ECO:0007669"/>
    <property type="project" value="UniProtKB-KW"/>
</dbReference>
<dbReference type="PATRIC" id="fig|471472.4.peg.560"/>
<dbReference type="SUPFAM" id="SSF53244">
    <property type="entry name" value="MurD-like peptide ligases, peptide-binding domain"/>
    <property type="match status" value="1"/>
</dbReference>
<keyword evidence="3 4" id="KW-0132">Cell division</keyword>
<evidence type="ECO:0000259" key="6">
    <source>
        <dbReference type="Pfam" id="PF08245"/>
    </source>
</evidence>
<protein>
    <recommendedName>
        <fullName evidence="3">UDP-N-acetylmuramoyl-L-alanyl-D-glutamate--2,6-diaminopimelate ligase</fullName>
        <ecNumber evidence="3">6.3.2.13</ecNumber>
    </recommendedName>
    <alternativeName>
        <fullName evidence="3">Meso-A2pm-adding enzyme</fullName>
    </alternativeName>
    <alternativeName>
        <fullName evidence="3">Meso-diaminopimelate-adding enzyme</fullName>
    </alternativeName>
    <alternativeName>
        <fullName evidence="3">UDP-MurNAc-L-Ala-D-Glu:meso-diaminopimelate ligase</fullName>
    </alternativeName>
    <alternativeName>
        <fullName evidence="3">UDP-MurNAc-tripeptide synthetase</fullName>
    </alternativeName>
    <alternativeName>
        <fullName evidence="3">UDP-N-acetylmuramyl-tripeptide synthetase</fullName>
    </alternativeName>
</protein>
<keyword evidence="2 3" id="KW-0460">Magnesium</keyword>
<dbReference type="RefSeq" id="WP_009873687.1">
    <property type="nucleotide sequence ID" value="NC_010287.1"/>
</dbReference>
<dbReference type="GO" id="GO:0009252">
    <property type="term" value="P:peptidoglycan biosynthetic process"/>
    <property type="evidence" value="ECO:0007669"/>
    <property type="project" value="UniProtKB-UniRule"/>
</dbReference>
<dbReference type="AlphaFoldDB" id="A0A0H3MBW4"/>